<gene>
    <name evidence="1" type="ORF">AVEN_207970_1</name>
</gene>
<sequence length="96" mass="10870">MQRSEHLVLWYAPRWKSILIQSCSSVSISVSRAKHEVYIGNLGVRAATHSDSTTMRKPHVPPLKVAYSSTLLFLTMVSFLKAISDGQRRVSDFRVH</sequence>
<dbReference type="Proteomes" id="UP000499080">
    <property type="component" value="Unassembled WGS sequence"/>
</dbReference>
<proteinExistence type="predicted"/>
<evidence type="ECO:0000313" key="2">
    <source>
        <dbReference type="Proteomes" id="UP000499080"/>
    </source>
</evidence>
<dbReference type="AlphaFoldDB" id="A0A4Y2V6P9"/>
<organism evidence="1 2">
    <name type="scientific">Araneus ventricosus</name>
    <name type="common">Orbweaver spider</name>
    <name type="synonym">Epeira ventricosa</name>
    <dbReference type="NCBI Taxonomy" id="182803"/>
    <lineage>
        <taxon>Eukaryota</taxon>
        <taxon>Metazoa</taxon>
        <taxon>Ecdysozoa</taxon>
        <taxon>Arthropoda</taxon>
        <taxon>Chelicerata</taxon>
        <taxon>Arachnida</taxon>
        <taxon>Araneae</taxon>
        <taxon>Araneomorphae</taxon>
        <taxon>Entelegynae</taxon>
        <taxon>Araneoidea</taxon>
        <taxon>Araneidae</taxon>
        <taxon>Araneus</taxon>
    </lineage>
</organism>
<reference evidence="1 2" key="1">
    <citation type="journal article" date="2019" name="Sci. Rep.">
        <title>Orb-weaving spider Araneus ventricosus genome elucidates the spidroin gene catalogue.</title>
        <authorList>
            <person name="Kono N."/>
            <person name="Nakamura H."/>
            <person name="Ohtoshi R."/>
            <person name="Moran D.A.P."/>
            <person name="Shinohara A."/>
            <person name="Yoshida Y."/>
            <person name="Fujiwara M."/>
            <person name="Mori M."/>
            <person name="Tomita M."/>
            <person name="Arakawa K."/>
        </authorList>
    </citation>
    <scope>NUCLEOTIDE SEQUENCE [LARGE SCALE GENOMIC DNA]</scope>
</reference>
<dbReference type="EMBL" id="BGPR01043606">
    <property type="protein sequence ID" value="GBO20221.1"/>
    <property type="molecule type" value="Genomic_DNA"/>
</dbReference>
<keyword evidence="2" id="KW-1185">Reference proteome</keyword>
<name>A0A4Y2V6P9_ARAVE</name>
<accession>A0A4Y2V6P9</accession>
<comment type="caution">
    <text evidence="1">The sequence shown here is derived from an EMBL/GenBank/DDBJ whole genome shotgun (WGS) entry which is preliminary data.</text>
</comment>
<protein>
    <submittedName>
        <fullName evidence="1">Uncharacterized protein</fullName>
    </submittedName>
</protein>
<evidence type="ECO:0000313" key="1">
    <source>
        <dbReference type="EMBL" id="GBO20221.1"/>
    </source>
</evidence>